<gene>
    <name evidence="1" type="ORF">NC653_002655</name>
</gene>
<dbReference type="EMBL" id="JAQIZT010000001">
    <property type="protein sequence ID" value="KAJ7012672.1"/>
    <property type="molecule type" value="Genomic_DNA"/>
</dbReference>
<evidence type="ECO:0000313" key="2">
    <source>
        <dbReference type="Proteomes" id="UP001164929"/>
    </source>
</evidence>
<dbReference type="Proteomes" id="UP001164929">
    <property type="component" value="Chromosome 1"/>
</dbReference>
<comment type="caution">
    <text evidence="1">The sequence shown here is derived from an EMBL/GenBank/DDBJ whole genome shotgun (WGS) entry which is preliminary data.</text>
</comment>
<protein>
    <submittedName>
        <fullName evidence="1">Uncharacterized protein</fullName>
    </submittedName>
</protein>
<name>A0AAD6RR53_9ROSI</name>
<keyword evidence="2" id="KW-1185">Reference proteome</keyword>
<accession>A0AAD6RR53</accession>
<dbReference type="AlphaFoldDB" id="A0AAD6RR53"/>
<reference evidence="1 2" key="1">
    <citation type="journal article" date="2023" name="Mol. Ecol. Resour.">
        <title>Chromosome-level genome assembly of a triploid poplar Populus alba 'Berolinensis'.</title>
        <authorList>
            <person name="Chen S."/>
            <person name="Yu Y."/>
            <person name="Wang X."/>
            <person name="Wang S."/>
            <person name="Zhang T."/>
            <person name="Zhou Y."/>
            <person name="He R."/>
            <person name="Meng N."/>
            <person name="Wang Y."/>
            <person name="Liu W."/>
            <person name="Liu Z."/>
            <person name="Liu J."/>
            <person name="Guo Q."/>
            <person name="Huang H."/>
            <person name="Sederoff R.R."/>
            <person name="Wang G."/>
            <person name="Qu G."/>
            <person name="Chen S."/>
        </authorList>
    </citation>
    <scope>NUCLEOTIDE SEQUENCE [LARGE SCALE GENOMIC DNA]</scope>
    <source>
        <strain evidence="1">SC-2020</strain>
    </source>
</reference>
<sequence>MTSKKPLLLQVFALHCTDIHIEIKDKIMTIIANDTHNAKLNGAKAGEKPVHQQGDFEGHMNDWFAYILAKIASMDFKWYL</sequence>
<proteinExistence type="predicted"/>
<organism evidence="1 2">
    <name type="scientific">Populus alba x Populus x berolinensis</name>
    <dbReference type="NCBI Taxonomy" id="444605"/>
    <lineage>
        <taxon>Eukaryota</taxon>
        <taxon>Viridiplantae</taxon>
        <taxon>Streptophyta</taxon>
        <taxon>Embryophyta</taxon>
        <taxon>Tracheophyta</taxon>
        <taxon>Spermatophyta</taxon>
        <taxon>Magnoliopsida</taxon>
        <taxon>eudicotyledons</taxon>
        <taxon>Gunneridae</taxon>
        <taxon>Pentapetalae</taxon>
        <taxon>rosids</taxon>
        <taxon>fabids</taxon>
        <taxon>Malpighiales</taxon>
        <taxon>Salicaceae</taxon>
        <taxon>Saliceae</taxon>
        <taxon>Populus</taxon>
    </lineage>
</organism>
<evidence type="ECO:0000313" key="1">
    <source>
        <dbReference type="EMBL" id="KAJ7012672.1"/>
    </source>
</evidence>